<dbReference type="AlphaFoldDB" id="A0A978US11"/>
<gene>
    <name evidence="2" type="ORF">FEM48_Zijuj09G0088200</name>
</gene>
<dbReference type="Gene3D" id="3.80.10.10">
    <property type="entry name" value="Ribonuclease Inhibitor"/>
    <property type="match status" value="1"/>
</dbReference>
<name>A0A978US11_ZIZJJ</name>
<dbReference type="EMBL" id="JAEACU010000009">
    <property type="protein sequence ID" value="KAH7517661.1"/>
    <property type="molecule type" value="Genomic_DNA"/>
</dbReference>
<reference evidence="2" key="1">
    <citation type="journal article" date="2021" name="Front. Plant Sci.">
        <title>Chromosome-Scale Genome Assembly for Chinese Sour Jujube and Insights Into Its Genome Evolution and Domestication Signature.</title>
        <authorList>
            <person name="Shen L.-Y."/>
            <person name="Luo H."/>
            <person name="Wang X.-L."/>
            <person name="Wang X.-M."/>
            <person name="Qiu X.-J."/>
            <person name="Liu H."/>
            <person name="Zhou S.-S."/>
            <person name="Jia K.-H."/>
            <person name="Nie S."/>
            <person name="Bao Y.-T."/>
            <person name="Zhang R.-G."/>
            <person name="Yun Q.-Z."/>
            <person name="Chai Y.-H."/>
            <person name="Lu J.-Y."/>
            <person name="Li Y."/>
            <person name="Zhao S.-W."/>
            <person name="Mao J.-F."/>
            <person name="Jia S.-G."/>
            <person name="Mao Y.-M."/>
        </authorList>
    </citation>
    <scope>NUCLEOTIDE SEQUENCE</scope>
    <source>
        <strain evidence="2">AT0</strain>
        <tissue evidence="2">Leaf</tissue>
    </source>
</reference>
<protein>
    <recommendedName>
        <fullName evidence="1">R13L1/DRL21-like LRR repeat region domain-containing protein</fullName>
    </recommendedName>
</protein>
<accession>A0A978US11</accession>
<sequence>MMEMALPRSSNQIQTLPLFVIDIWYYRLMEKEGIQSLGLYSGDDDVCPNIKKSWPQARHDVATVEVLLGCLQSHQNLKRILVKGYPGFSFPPWRSLTNLTAIELIDCRNCEAFPTLGNFTLLNSLLLQGMHRLRRISE</sequence>
<dbReference type="Pfam" id="PF25019">
    <property type="entry name" value="LRR_R13L1-DRL21"/>
    <property type="match status" value="1"/>
</dbReference>
<feature type="domain" description="R13L1/DRL21-like LRR repeat region" evidence="1">
    <location>
        <begin position="27"/>
        <end position="130"/>
    </location>
</feature>
<comment type="caution">
    <text evidence="2">The sequence shown here is derived from an EMBL/GenBank/DDBJ whole genome shotgun (WGS) entry which is preliminary data.</text>
</comment>
<evidence type="ECO:0000313" key="3">
    <source>
        <dbReference type="Proteomes" id="UP000813462"/>
    </source>
</evidence>
<organism evidence="2 3">
    <name type="scientific">Ziziphus jujuba var. spinosa</name>
    <dbReference type="NCBI Taxonomy" id="714518"/>
    <lineage>
        <taxon>Eukaryota</taxon>
        <taxon>Viridiplantae</taxon>
        <taxon>Streptophyta</taxon>
        <taxon>Embryophyta</taxon>
        <taxon>Tracheophyta</taxon>
        <taxon>Spermatophyta</taxon>
        <taxon>Magnoliopsida</taxon>
        <taxon>eudicotyledons</taxon>
        <taxon>Gunneridae</taxon>
        <taxon>Pentapetalae</taxon>
        <taxon>rosids</taxon>
        <taxon>fabids</taxon>
        <taxon>Rosales</taxon>
        <taxon>Rhamnaceae</taxon>
        <taxon>Paliureae</taxon>
        <taxon>Ziziphus</taxon>
    </lineage>
</organism>
<evidence type="ECO:0000313" key="2">
    <source>
        <dbReference type="EMBL" id="KAH7517661.1"/>
    </source>
</evidence>
<dbReference type="Proteomes" id="UP000813462">
    <property type="component" value="Unassembled WGS sequence"/>
</dbReference>
<evidence type="ECO:0000259" key="1">
    <source>
        <dbReference type="Pfam" id="PF25019"/>
    </source>
</evidence>
<dbReference type="SUPFAM" id="SSF52058">
    <property type="entry name" value="L domain-like"/>
    <property type="match status" value="1"/>
</dbReference>
<dbReference type="InterPro" id="IPR032675">
    <property type="entry name" value="LRR_dom_sf"/>
</dbReference>
<dbReference type="InterPro" id="IPR056789">
    <property type="entry name" value="LRR_R13L1-DRL21"/>
</dbReference>
<proteinExistence type="predicted"/>